<dbReference type="OrthoDB" id="9779074at2"/>
<dbReference type="PROSITE" id="PS00041">
    <property type="entry name" value="HTH_ARAC_FAMILY_1"/>
    <property type="match status" value="1"/>
</dbReference>
<dbReference type="PANTHER" id="PTHR43280">
    <property type="entry name" value="ARAC-FAMILY TRANSCRIPTIONAL REGULATOR"/>
    <property type="match status" value="1"/>
</dbReference>
<keyword evidence="4" id="KW-0812">Transmembrane</keyword>
<reference evidence="6 7" key="1">
    <citation type="submission" date="2018-08" db="EMBL/GenBank/DDBJ databases">
        <title>Muricauda nanhaiensis sp. nov., isolated from seawater of the South China Sea.</title>
        <authorList>
            <person name="Dang Y."/>
        </authorList>
    </citation>
    <scope>NUCLEOTIDE SEQUENCE [LARGE SCALE GENOMIC DNA]</scope>
    <source>
        <strain evidence="6 7">SM1704</strain>
    </source>
</reference>
<feature type="transmembrane region" description="Helical" evidence="4">
    <location>
        <begin position="30"/>
        <end position="50"/>
    </location>
</feature>
<evidence type="ECO:0000256" key="2">
    <source>
        <dbReference type="ARBA" id="ARBA00023125"/>
    </source>
</evidence>
<dbReference type="AlphaFoldDB" id="A0A371JLA4"/>
<dbReference type="RefSeq" id="WP_116185836.1">
    <property type="nucleotide sequence ID" value="NZ_QTJX01000007.1"/>
</dbReference>
<keyword evidence="3" id="KW-0804">Transcription</keyword>
<evidence type="ECO:0000259" key="5">
    <source>
        <dbReference type="PROSITE" id="PS01124"/>
    </source>
</evidence>
<feature type="transmembrane region" description="Helical" evidence="4">
    <location>
        <begin position="198"/>
        <end position="223"/>
    </location>
</feature>
<dbReference type="InterPro" id="IPR018060">
    <property type="entry name" value="HTH_AraC"/>
</dbReference>
<dbReference type="SMART" id="SM00342">
    <property type="entry name" value="HTH_ARAC"/>
    <property type="match status" value="1"/>
</dbReference>
<proteinExistence type="predicted"/>
<dbReference type="GO" id="GO:0043565">
    <property type="term" value="F:sequence-specific DNA binding"/>
    <property type="evidence" value="ECO:0007669"/>
    <property type="project" value="InterPro"/>
</dbReference>
<keyword evidence="2" id="KW-0238">DNA-binding</keyword>
<dbReference type="SUPFAM" id="SSF46689">
    <property type="entry name" value="Homeodomain-like"/>
    <property type="match status" value="1"/>
</dbReference>
<evidence type="ECO:0000313" key="7">
    <source>
        <dbReference type="Proteomes" id="UP000261828"/>
    </source>
</evidence>
<evidence type="ECO:0000256" key="4">
    <source>
        <dbReference type="SAM" id="Phobius"/>
    </source>
</evidence>
<organism evidence="6 7">
    <name type="scientific">Flagellimonas nanhaiensis</name>
    <dbReference type="NCBI Taxonomy" id="2292706"/>
    <lineage>
        <taxon>Bacteria</taxon>
        <taxon>Pseudomonadati</taxon>
        <taxon>Bacteroidota</taxon>
        <taxon>Flavobacteriia</taxon>
        <taxon>Flavobacteriales</taxon>
        <taxon>Flavobacteriaceae</taxon>
        <taxon>Flagellimonas</taxon>
    </lineage>
</organism>
<dbReference type="Proteomes" id="UP000261828">
    <property type="component" value="Unassembled WGS sequence"/>
</dbReference>
<sequence length="362" mass="41816">MMSFLQGIAAFNFLLFAGLIWYHRKKLDNSIHIFSFFLLGKGLTILSNLLMDNFRFADNSLLLSSGIILNSFLFFYAPFLYLFVINITKGDAPFKKHFLHFVPFFIFFLLNVILVSSLYAGIRNEWFNSVLYIRNTYLNLYFVQIISYTLISFWMVYTAEKRNTVPKKIVKWIKQVLAVFLAIWILFLVSSFPTISMMLSTALTISGMILLIVLSNVLLFLMLNSPEFFYNNLSVKLKKEPNSDVINKESYGRLCDLMVNEKLYKKADLKIGDLSQALGQSARNISILINTFYKGNFYDFVNFYRIEEAKALLKSGDENMTILAILYESGFNNKSVFNVVFKKMVGETPSSFRKNHIATLYG</sequence>
<dbReference type="PROSITE" id="PS01124">
    <property type="entry name" value="HTH_ARAC_FAMILY_2"/>
    <property type="match status" value="1"/>
</dbReference>
<keyword evidence="1" id="KW-0805">Transcription regulation</keyword>
<evidence type="ECO:0000256" key="1">
    <source>
        <dbReference type="ARBA" id="ARBA00023015"/>
    </source>
</evidence>
<feature type="transmembrane region" description="Helical" evidence="4">
    <location>
        <begin position="140"/>
        <end position="160"/>
    </location>
</feature>
<protein>
    <submittedName>
        <fullName evidence="6">AraC family transcriptional regulator</fullName>
    </submittedName>
</protein>
<keyword evidence="4" id="KW-1133">Transmembrane helix</keyword>
<feature type="transmembrane region" description="Helical" evidence="4">
    <location>
        <begin position="97"/>
        <end position="120"/>
    </location>
</feature>
<dbReference type="EMBL" id="QTJX01000007">
    <property type="protein sequence ID" value="RDY57737.1"/>
    <property type="molecule type" value="Genomic_DNA"/>
</dbReference>
<dbReference type="InterPro" id="IPR009057">
    <property type="entry name" value="Homeodomain-like_sf"/>
</dbReference>
<feature type="transmembrane region" description="Helical" evidence="4">
    <location>
        <begin position="172"/>
        <end position="192"/>
    </location>
</feature>
<keyword evidence="7" id="KW-1185">Reference proteome</keyword>
<feature type="domain" description="HTH araC/xylS-type" evidence="5">
    <location>
        <begin position="253"/>
        <end position="355"/>
    </location>
</feature>
<dbReference type="PANTHER" id="PTHR43280:SF29">
    <property type="entry name" value="ARAC-FAMILY TRANSCRIPTIONAL REGULATOR"/>
    <property type="match status" value="1"/>
</dbReference>
<feature type="transmembrane region" description="Helical" evidence="4">
    <location>
        <begin position="62"/>
        <end position="85"/>
    </location>
</feature>
<name>A0A371JLA4_9FLAO</name>
<gene>
    <name evidence="6" type="ORF">DX873_17720</name>
</gene>
<evidence type="ECO:0000313" key="6">
    <source>
        <dbReference type="EMBL" id="RDY57737.1"/>
    </source>
</evidence>
<feature type="transmembrane region" description="Helical" evidence="4">
    <location>
        <begin position="6"/>
        <end position="23"/>
    </location>
</feature>
<dbReference type="InterPro" id="IPR018062">
    <property type="entry name" value="HTH_AraC-typ_CS"/>
</dbReference>
<evidence type="ECO:0000256" key="3">
    <source>
        <dbReference type="ARBA" id="ARBA00023163"/>
    </source>
</evidence>
<dbReference type="Pfam" id="PF12833">
    <property type="entry name" value="HTH_18"/>
    <property type="match status" value="1"/>
</dbReference>
<comment type="caution">
    <text evidence="6">The sequence shown here is derived from an EMBL/GenBank/DDBJ whole genome shotgun (WGS) entry which is preliminary data.</text>
</comment>
<keyword evidence="4" id="KW-0472">Membrane</keyword>
<accession>A0A371JLA4</accession>
<dbReference type="Gene3D" id="1.10.10.60">
    <property type="entry name" value="Homeodomain-like"/>
    <property type="match status" value="1"/>
</dbReference>
<dbReference type="GO" id="GO:0003700">
    <property type="term" value="F:DNA-binding transcription factor activity"/>
    <property type="evidence" value="ECO:0007669"/>
    <property type="project" value="InterPro"/>
</dbReference>